<feature type="compositionally biased region" description="Low complexity" evidence="1">
    <location>
        <begin position="261"/>
        <end position="273"/>
    </location>
</feature>
<evidence type="ECO:0000313" key="2">
    <source>
        <dbReference type="EMBL" id="ERF71283.1"/>
    </source>
</evidence>
<dbReference type="eggNOG" id="KOG1721">
    <property type="taxonomic scope" value="Eukaryota"/>
</dbReference>
<feature type="region of interest" description="Disordered" evidence="1">
    <location>
        <begin position="300"/>
        <end position="352"/>
    </location>
</feature>
<organism evidence="2 3">
    <name type="scientific">Endocarpon pusillum (strain Z07020 / HMAS-L-300199)</name>
    <name type="common">Lichen-forming fungus</name>
    <dbReference type="NCBI Taxonomy" id="1263415"/>
    <lineage>
        <taxon>Eukaryota</taxon>
        <taxon>Fungi</taxon>
        <taxon>Dikarya</taxon>
        <taxon>Ascomycota</taxon>
        <taxon>Pezizomycotina</taxon>
        <taxon>Eurotiomycetes</taxon>
        <taxon>Chaetothyriomycetidae</taxon>
        <taxon>Verrucariales</taxon>
        <taxon>Verrucariaceae</taxon>
        <taxon>Endocarpon</taxon>
    </lineage>
</organism>
<feature type="compositionally biased region" description="Acidic residues" evidence="1">
    <location>
        <begin position="1"/>
        <end position="12"/>
    </location>
</feature>
<dbReference type="OrthoDB" id="6077919at2759"/>
<dbReference type="GeneID" id="19240288"/>
<feature type="compositionally biased region" description="Acidic residues" evidence="1">
    <location>
        <begin position="120"/>
        <end position="139"/>
    </location>
</feature>
<feature type="region of interest" description="Disordered" evidence="1">
    <location>
        <begin position="1"/>
        <end position="98"/>
    </location>
</feature>
<dbReference type="HOGENOM" id="CLU_754451_0_0_1"/>
<dbReference type="AlphaFoldDB" id="U1GGP7"/>
<feature type="compositionally biased region" description="Polar residues" evidence="1">
    <location>
        <begin position="329"/>
        <end position="352"/>
    </location>
</feature>
<accession>U1GGP7</accession>
<evidence type="ECO:0000313" key="3">
    <source>
        <dbReference type="Proteomes" id="UP000019373"/>
    </source>
</evidence>
<feature type="compositionally biased region" description="Low complexity" evidence="1">
    <location>
        <begin position="39"/>
        <end position="51"/>
    </location>
</feature>
<feature type="compositionally biased region" description="Basic residues" evidence="1">
    <location>
        <begin position="69"/>
        <end position="84"/>
    </location>
</feature>
<name>U1GGP7_ENDPU</name>
<dbReference type="RefSeq" id="XP_007803105.1">
    <property type="nucleotide sequence ID" value="XM_007804914.1"/>
</dbReference>
<feature type="region of interest" description="Disordered" evidence="1">
    <location>
        <begin position="255"/>
        <end position="276"/>
    </location>
</feature>
<dbReference type="OMA" id="YTESAHV"/>
<feature type="region of interest" description="Disordered" evidence="1">
    <location>
        <begin position="112"/>
        <end position="148"/>
    </location>
</feature>
<protein>
    <submittedName>
        <fullName evidence="2">Uncharacterized protein</fullName>
    </submittedName>
</protein>
<dbReference type="Proteomes" id="UP000019373">
    <property type="component" value="Unassembled WGS sequence"/>
</dbReference>
<proteinExistence type="predicted"/>
<keyword evidence="3" id="KW-1185">Reference proteome</keyword>
<reference evidence="3" key="1">
    <citation type="journal article" date="2014" name="BMC Genomics">
        <title>Genome characteristics reveal the impact of lichenization on lichen-forming fungus Endocarpon pusillum Hedwig (Verrucariales, Ascomycota).</title>
        <authorList>
            <person name="Wang Y.-Y."/>
            <person name="Liu B."/>
            <person name="Zhang X.-Y."/>
            <person name="Zhou Q.-M."/>
            <person name="Zhang T."/>
            <person name="Li H."/>
            <person name="Yu Y.-F."/>
            <person name="Zhang X.-L."/>
            <person name="Hao X.-Y."/>
            <person name="Wang M."/>
            <person name="Wang L."/>
            <person name="Wei J.-C."/>
        </authorList>
    </citation>
    <scope>NUCLEOTIDE SEQUENCE [LARGE SCALE GENOMIC DNA]</scope>
    <source>
        <strain evidence="3">Z07020 / HMAS-L-300199</strain>
    </source>
</reference>
<evidence type="ECO:0000256" key="1">
    <source>
        <dbReference type="SAM" id="MobiDB-lite"/>
    </source>
</evidence>
<gene>
    <name evidence="2" type="ORF">EPUS_05335</name>
</gene>
<sequence>MKFQEDYYDPDEDVKPSSPGLVPTQINYEPENSPPPYFPVYVSSSGSSSPEPDTRTNNQEGYTESAHVPVKKKLKRKRRRKGRTRPSQGDAVLIHYLDPNRPDIAREVAQHALNSASQSEVEDETERDISGDGDGEDDDGGTKDNYRDDSQATALTSKAQAVLHDVYIVSASIAMHGAMNGTIKKHSLDNGAASHTSLNALHNPEASLKSLYPHSPLKFVPTFPEGRSEIEDESITKSPALARFAIFAAETDPDSTLPAIQKSPPQSMSSQSPNGIQSLPSLQTTLGQIIGTPIADTPYPSHPSFWRDNPKEVSFGTISPPASVPDPIPTSSYPTSKENASPESSTTSQSLNFTNRAIATTAFKCTY</sequence>
<dbReference type="EMBL" id="KE721227">
    <property type="protein sequence ID" value="ERF71283.1"/>
    <property type="molecule type" value="Genomic_DNA"/>
</dbReference>